<organism evidence="5 6">
    <name type="scientific">Massilia aerilata</name>
    <dbReference type="NCBI Taxonomy" id="453817"/>
    <lineage>
        <taxon>Bacteria</taxon>
        <taxon>Pseudomonadati</taxon>
        <taxon>Pseudomonadota</taxon>
        <taxon>Betaproteobacteria</taxon>
        <taxon>Burkholderiales</taxon>
        <taxon>Oxalobacteraceae</taxon>
        <taxon>Telluria group</taxon>
        <taxon>Massilia</taxon>
    </lineage>
</organism>
<dbReference type="RefSeq" id="WP_379767594.1">
    <property type="nucleotide sequence ID" value="NZ_JBHSMZ010000001.1"/>
</dbReference>
<reference evidence="6" key="1">
    <citation type="journal article" date="2019" name="Int. J. Syst. Evol. Microbiol.">
        <title>The Global Catalogue of Microorganisms (GCM) 10K type strain sequencing project: providing services to taxonomists for standard genome sequencing and annotation.</title>
        <authorList>
            <consortium name="The Broad Institute Genomics Platform"/>
            <consortium name="The Broad Institute Genome Sequencing Center for Infectious Disease"/>
            <person name="Wu L."/>
            <person name="Ma J."/>
        </authorList>
    </citation>
    <scope>NUCLEOTIDE SEQUENCE [LARGE SCALE GENOMIC DNA]</scope>
    <source>
        <strain evidence="6">CGMCC 4.5798</strain>
    </source>
</reference>
<accession>A0ABW0RVP8</accession>
<proteinExistence type="predicted"/>
<dbReference type="EMBL" id="JBHSMZ010000001">
    <property type="protein sequence ID" value="MFC5547590.1"/>
    <property type="molecule type" value="Genomic_DNA"/>
</dbReference>
<evidence type="ECO:0000256" key="3">
    <source>
        <dbReference type="ARBA" id="ARBA00023163"/>
    </source>
</evidence>
<dbReference type="InterPro" id="IPR036390">
    <property type="entry name" value="WH_DNA-bd_sf"/>
</dbReference>
<evidence type="ECO:0000256" key="1">
    <source>
        <dbReference type="ARBA" id="ARBA00023015"/>
    </source>
</evidence>
<keyword evidence="3" id="KW-0804">Transcription</keyword>
<dbReference type="SMART" id="SM00418">
    <property type="entry name" value="HTH_ARSR"/>
    <property type="match status" value="1"/>
</dbReference>
<evidence type="ECO:0000256" key="2">
    <source>
        <dbReference type="ARBA" id="ARBA00023125"/>
    </source>
</evidence>
<dbReference type="Pfam" id="PF01022">
    <property type="entry name" value="HTH_5"/>
    <property type="match status" value="1"/>
</dbReference>
<dbReference type="PROSITE" id="PS50987">
    <property type="entry name" value="HTH_ARSR_2"/>
    <property type="match status" value="1"/>
</dbReference>
<dbReference type="Proteomes" id="UP001596086">
    <property type="component" value="Unassembled WGS sequence"/>
</dbReference>
<keyword evidence="1" id="KW-0805">Transcription regulation</keyword>
<dbReference type="Gene3D" id="1.10.10.10">
    <property type="entry name" value="Winged helix-like DNA-binding domain superfamily/Winged helix DNA-binding domain"/>
    <property type="match status" value="1"/>
</dbReference>
<comment type="caution">
    <text evidence="5">The sequence shown here is derived from an EMBL/GenBank/DDBJ whole genome shotgun (WGS) entry which is preliminary data.</text>
</comment>
<evidence type="ECO:0000259" key="4">
    <source>
        <dbReference type="PROSITE" id="PS50987"/>
    </source>
</evidence>
<gene>
    <name evidence="5" type="ORF">ACFPO9_03555</name>
</gene>
<dbReference type="PANTHER" id="PTHR43132:SF2">
    <property type="entry name" value="ARSENICAL RESISTANCE OPERON REPRESSOR ARSR-RELATED"/>
    <property type="match status" value="1"/>
</dbReference>
<protein>
    <submittedName>
        <fullName evidence="5">ArsR/SmtB family transcription factor</fullName>
    </submittedName>
</protein>
<dbReference type="PANTHER" id="PTHR43132">
    <property type="entry name" value="ARSENICAL RESISTANCE OPERON REPRESSOR ARSR-RELATED"/>
    <property type="match status" value="1"/>
</dbReference>
<keyword evidence="6" id="KW-1185">Reference proteome</keyword>
<feature type="domain" description="HTH arsR-type" evidence="4">
    <location>
        <begin position="1"/>
        <end position="94"/>
    </location>
</feature>
<name>A0ABW0RVP8_9BURK</name>
<dbReference type="NCBIfam" id="NF033788">
    <property type="entry name" value="HTH_metalloreg"/>
    <property type="match status" value="1"/>
</dbReference>
<dbReference type="InterPro" id="IPR011991">
    <property type="entry name" value="ArsR-like_HTH"/>
</dbReference>
<dbReference type="InterPro" id="IPR036388">
    <property type="entry name" value="WH-like_DNA-bd_sf"/>
</dbReference>
<dbReference type="SUPFAM" id="SSF46785">
    <property type="entry name" value="Winged helix' DNA-binding domain"/>
    <property type="match status" value="1"/>
</dbReference>
<dbReference type="InterPro" id="IPR001845">
    <property type="entry name" value="HTH_ArsR_DNA-bd_dom"/>
</dbReference>
<dbReference type="CDD" id="cd00090">
    <property type="entry name" value="HTH_ARSR"/>
    <property type="match status" value="1"/>
</dbReference>
<sequence length="94" mass="10410">MQAAAARACALLKTLGNPDRLLLLCQLTQGEFCVSELEAKLGIQQPTLSQQLGVLREEKLVNTRREGKQIYYSLASEEAKAVLGVLYQQFCNKP</sequence>
<keyword evidence="2" id="KW-0238">DNA-binding</keyword>
<evidence type="ECO:0000313" key="6">
    <source>
        <dbReference type="Proteomes" id="UP001596086"/>
    </source>
</evidence>
<dbReference type="InterPro" id="IPR051011">
    <property type="entry name" value="Metal_resp_trans_reg"/>
</dbReference>
<dbReference type="PRINTS" id="PR00778">
    <property type="entry name" value="HTHARSR"/>
</dbReference>
<evidence type="ECO:0000313" key="5">
    <source>
        <dbReference type="EMBL" id="MFC5547590.1"/>
    </source>
</evidence>